<dbReference type="OrthoDB" id="1875751at2759"/>
<sequence>MGKKRTAEESEEQVDEDEEEEKEDDEGSVRGSLRKLLEPFGKDEIIEFVVEAAVNHRSVVTRINQLAEPAPLERKIFVPNLSIKTTNEQVLSVFKQYGEIEECKLFMERGKCHVFLLFKTLDGAQKALKQPQKMIGDRMARCRLAPARPVEFGKRMMSVQVASAGDGANAVPSENRIFVHGINRKTTTEQVLSVFKQYGEIEECKLVNNRGKAYGFVHFKTRDGALKALEQPRKIIRKRMTSCQLASAGTVPNLVANSKRKIYVYNVGRFVNPDKLRSFFAKFGEIEEGPLGLDPVFGKFNGFAIFVYKTVEGCKKALEEPIKVFEGRQLQCLLKGRQTKKNKRGVLGASSCTAAMKETDSNTPNYNVDVNPGILNPSVNPAVVLMGQSPGIGLANQVNPGTGLANPVLASASNHTGLAPSVANGLSASNGVTPSLGFSGNYGINIISPSVIGSYGFQAALLGLGAFQNTQSGQSSAGATAAAAVRTQSGFEELWQSFRKQPAFGIGTVNPFGMMLELLKCGENISSVA</sequence>
<evidence type="ECO:0000313" key="5">
    <source>
        <dbReference type="EMBL" id="KAA8516306.1"/>
    </source>
</evidence>
<dbReference type="GO" id="GO:0005634">
    <property type="term" value="C:nucleus"/>
    <property type="evidence" value="ECO:0007669"/>
    <property type="project" value="TreeGrafter"/>
</dbReference>
<feature type="region of interest" description="Disordered" evidence="3">
    <location>
        <begin position="1"/>
        <end position="30"/>
    </location>
</feature>
<accession>A0A5J4ZEW5</accession>
<keyword evidence="6" id="KW-1185">Reference proteome</keyword>
<dbReference type="CDD" id="cd00590">
    <property type="entry name" value="RRM_SF"/>
    <property type="match status" value="1"/>
</dbReference>
<feature type="domain" description="RRM" evidence="4">
    <location>
        <begin position="74"/>
        <end position="164"/>
    </location>
</feature>
<feature type="domain" description="RRM" evidence="4">
    <location>
        <begin position="175"/>
        <end position="248"/>
    </location>
</feature>
<feature type="compositionally biased region" description="Acidic residues" evidence="3">
    <location>
        <begin position="9"/>
        <end position="26"/>
    </location>
</feature>
<dbReference type="SUPFAM" id="SSF54928">
    <property type="entry name" value="RNA-binding domain, RBD"/>
    <property type="match status" value="2"/>
</dbReference>
<dbReference type="EMBL" id="CM018051">
    <property type="protein sequence ID" value="KAA8516306.1"/>
    <property type="molecule type" value="Genomic_DNA"/>
</dbReference>
<keyword evidence="1 2" id="KW-0694">RNA-binding</keyword>
<evidence type="ECO:0000313" key="6">
    <source>
        <dbReference type="Proteomes" id="UP000325577"/>
    </source>
</evidence>
<organism evidence="5 6">
    <name type="scientific">Nyssa sinensis</name>
    <dbReference type="NCBI Taxonomy" id="561372"/>
    <lineage>
        <taxon>Eukaryota</taxon>
        <taxon>Viridiplantae</taxon>
        <taxon>Streptophyta</taxon>
        <taxon>Embryophyta</taxon>
        <taxon>Tracheophyta</taxon>
        <taxon>Spermatophyta</taxon>
        <taxon>Magnoliopsida</taxon>
        <taxon>eudicotyledons</taxon>
        <taxon>Gunneridae</taxon>
        <taxon>Pentapetalae</taxon>
        <taxon>asterids</taxon>
        <taxon>Cornales</taxon>
        <taxon>Nyssaceae</taxon>
        <taxon>Nyssa</taxon>
    </lineage>
</organism>
<dbReference type="PANTHER" id="PTHR48024">
    <property type="entry name" value="GEO13361P1-RELATED"/>
    <property type="match status" value="1"/>
</dbReference>
<proteinExistence type="predicted"/>
<dbReference type="PROSITE" id="PS50102">
    <property type="entry name" value="RRM"/>
    <property type="match status" value="3"/>
</dbReference>
<gene>
    <name evidence="5" type="ORF">F0562_016599</name>
</gene>
<dbReference type="InterPro" id="IPR050886">
    <property type="entry name" value="RNA-binding_reg"/>
</dbReference>
<evidence type="ECO:0000256" key="2">
    <source>
        <dbReference type="PROSITE-ProRule" id="PRU00176"/>
    </source>
</evidence>
<evidence type="ECO:0000256" key="3">
    <source>
        <dbReference type="SAM" id="MobiDB-lite"/>
    </source>
</evidence>
<dbReference type="Proteomes" id="UP000325577">
    <property type="component" value="Linkage Group LG8"/>
</dbReference>
<evidence type="ECO:0000259" key="4">
    <source>
        <dbReference type="PROSITE" id="PS50102"/>
    </source>
</evidence>
<dbReference type="InterPro" id="IPR035979">
    <property type="entry name" value="RBD_domain_sf"/>
</dbReference>
<dbReference type="InterPro" id="IPR012677">
    <property type="entry name" value="Nucleotide-bd_a/b_plait_sf"/>
</dbReference>
<dbReference type="SMART" id="SM00360">
    <property type="entry name" value="RRM"/>
    <property type="match status" value="3"/>
</dbReference>
<dbReference type="PANTHER" id="PTHR48024:SF9">
    <property type="entry name" value="UBP1-ASSOCIATED PROTEINS 1A-RELATED"/>
    <property type="match status" value="1"/>
</dbReference>
<protein>
    <recommendedName>
        <fullName evidence="4">RRM domain-containing protein</fullName>
    </recommendedName>
</protein>
<dbReference type="Gene3D" id="3.30.70.330">
    <property type="match status" value="3"/>
</dbReference>
<dbReference type="Pfam" id="PF00076">
    <property type="entry name" value="RRM_1"/>
    <property type="match status" value="3"/>
</dbReference>
<feature type="domain" description="RRM" evidence="4">
    <location>
        <begin position="260"/>
        <end position="340"/>
    </location>
</feature>
<name>A0A5J4ZEW5_9ASTE</name>
<dbReference type="GO" id="GO:0003723">
    <property type="term" value="F:RNA binding"/>
    <property type="evidence" value="ECO:0007669"/>
    <property type="project" value="UniProtKB-UniRule"/>
</dbReference>
<dbReference type="AlphaFoldDB" id="A0A5J4ZEW5"/>
<reference evidence="5 6" key="1">
    <citation type="submission" date="2019-09" db="EMBL/GenBank/DDBJ databases">
        <title>A chromosome-level genome assembly of the Chinese tupelo Nyssa sinensis.</title>
        <authorList>
            <person name="Yang X."/>
            <person name="Kang M."/>
            <person name="Yang Y."/>
            <person name="Xiong H."/>
            <person name="Wang M."/>
            <person name="Zhang Z."/>
            <person name="Wang Z."/>
            <person name="Wu H."/>
            <person name="Ma T."/>
            <person name="Liu J."/>
            <person name="Xi Z."/>
        </authorList>
    </citation>
    <scope>NUCLEOTIDE SEQUENCE [LARGE SCALE GENOMIC DNA]</scope>
    <source>
        <strain evidence="5">J267</strain>
        <tissue evidence="5">Leaf</tissue>
    </source>
</reference>
<dbReference type="InterPro" id="IPR000504">
    <property type="entry name" value="RRM_dom"/>
</dbReference>
<evidence type="ECO:0000256" key="1">
    <source>
        <dbReference type="ARBA" id="ARBA00022884"/>
    </source>
</evidence>